<evidence type="ECO:0000256" key="6">
    <source>
        <dbReference type="ARBA" id="ARBA00022729"/>
    </source>
</evidence>
<feature type="disulfide bond" evidence="17">
    <location>
        <begin position="137"/>
        <end position="154"/>
    </location>
</feature>
<dbReference type="Gene3D" id="2.60.120.200">
    <property type="match status" value="1"/>
</dbReference>
<name>A0AAD1RFZ7_PELCU</name>
<dbReference type="InterPro" id="IPR046338">
    <property type="entry name" value="GAIN_dom_sf"/>
</dbReference>
<keyword evidence="7" id="KW-0378">Hydrolase</keyword>
<dbReference type="InterPro" id="IPR036445">
    <property type="entry name" value="GPCR_2_extracell_dom_sf"/>
</dbReference>
<keyword evidence="3" id="KW-1003">Cell membrane</keyword>
<dbReference type="PROSITE" id="PS00650">
    <property type="entry name" value="G_PROTEIN_RECEP_F2_2"/>
    <property type="match status" value="1"/>
</dbReference>
<dbReference type="GO" id="GO:0006508">
    <property type="term" value="P:proteolysis"/>
    <property type="evidence" value="ECO:0007669"/>
    <property type="project" value="UniProtKB-KW"/>
</dbReference>
<dbReference type="Gene3D" id="2.60.120.290">
    <property type="entry name" value="Spermadhesin, CUB domain"/>
    <property type="match status" value="1"/>
</dbReference>
<dbReference type="InterPro" id="IPR000859">
    <property type="entry name" value="CUB_dom"/>
</dbReference>
<evidence type="ECO:0000256" key="9">
    <source>
        <dbReference type="ARBA" id="ARBA00023040"/>
    </source>
</evidence>
<evidence type="ECO:0000256" key="19">
    <source>
        <dbReference type="SAM" id="Phobius"/>
    </source>
</evidence>
<dbReference type="GO" id="GO:0043236">
    <property type="term" value="F:laminin binding"/>
    <property type="evidence" value="ECO:0007669"/>
    <property type="project" value="TreeGrafter"/>
</dbReference>
<dbReference type="Proteomes" id="UP001295444">
    <property type="component" value="Chromosome 02"/>
</dbReference>
<dbReference type="InterPro" id="IPR017981">
    <property type="entry name" value="GPCR_2-like_7TM"/>
</dbReference>
<sequence>MTDIARKRAAACPMAHYGCTKNTIYTKVFEHSKATHIEDDGHERTPPMNEMWCKHWKRKMQKVLCFIVVYLACTQHSVLCCSNCKVTLTSPSGSFTSPCYPNVYPNSQDCKWTIRAPTGFIIQVTFVDFEIEEAQNCMYDSLSINNGETTSKFCGITAKGLSFSSIGNEMIITFVSDFSIQKKGFSLTYNQVAVSLRNQKVTVPQNRSSIISLSSKVSIPTLNQLTVCFEARKTQNTTEEWKAFSYWISSKDHFSFGKNLNGHFILISGVLCTLDSVLPLLSNREFFKESFQQLCIVWNSQSEVLGVRTKNKYQNISCPELKGLTIPENGNFVLGSYNNKMGPLQGDIYNFRLWNTAMDSDSLSNLSCDVKGNIINWENDFWNIPLWARKAESNLSCGTSLPTTPSTEPTTCEKLAGLCQVTVTSTTTTMITTNMTDTNSTDTPKPAGTFYRISIQVEKNSNANNETSVQNLVYSWLNRTFQNWNYTVFVVNISIQQINDRHARDVENVTIKSIQQNRRRSSRDVSSSNSQRFSVWALLVYNNTNNITLQNDTIYQKLTEQNTTLGDELQVMQVTVYQVEQCQAEESPSAYFWPATRPTVLQSIPCPTSTGNFASRMCFLGSSNYNSYWGNPDLSNCTETPDQLANELLNLTAHGEMTQEKVDDVVQKLKKIVNGPDIDISLGSTVVLVFSNILNSSDNALSKSSSEALKTIEALALKLQFTGPSFSIVSPNLALGISRVNSTSYHGSSFTVGSQSNSSDFEIDMEKNQGNHLASVVLPSSLLSSLSPSDFYAISRAQFTFFNKVGLFQDPQLSSSAADQRLGSYIVACSIGNLSINNLTDPVKITVKHTIPLNTSQPTCVFWDSNKNLGNGGWSDKGCMVLTNESNANETVCLCNHLTHFGILMDLQRNGNYLDSRDTKILTFITYIGCGISSICTAATLLTYIAFEKIRRDYPSKILMNLSTALLFLNLFFLLDGWLASFDINGLCIAVAALLHFFLLSTFTWMGLEAVHMYIALVKVFNTYIRRYILKFCIIGWGVPAVVVSIVLISTHSNSAYGSATYGQYDSYEGDTFCWITNNTVFYVTCVAYFVIMFLMNVAMFIVVMVQICGRNGKRTNRSIREEVLRNLRSVLSLTFLLGMTWGFAFFAWGAVTRAFMYLFTIFNSLQGLFIFVFHCALKENVQKQWRRHLCCGKLRLPDNSDWSKTATNNTKKVSSDNLGKSLSSSSIGSNSTYWTSKSKSSSNPFFKRNSSTGYIFGDRPSVKFAPVDGEQTSILQVHHVIDKVKGYCHSHSDNFYKNIIMSDSFSHSTKF</sequence>
<evidence type="ECO:0000256" key="14">
    <source>
        <dbReference type="ARBA" id="ARBA00023224"/>
    </source>
</evidence>
<dbReference type="FunFam" id="1.20.1070.10:FF:000052">
    <property type="entry name" value="Adhesion G-protein coupled receptor G6"/>
    <property type="match status" value="1"/>
</dbReference>
<dbReference type="GO" id="GO:0022011">
    <property type="term" value="P:myelination in peripheral nervous system"/>
    <property type="evidence" value="ECO:0007669"/>
    <property type="project" value="TreeGrafter"/>
</dbReference>
<evidence type="ECO:0000256" key="5">
    <source>
        <dbReference type="ARBA" id="ARBA00022692"/>
    </source>
</evidence>
<dbReference type="PANTHER" id="PTHR12011:SF290">
    <property type="entry name" value="ADHESION G-PROTEIN COUPLED RECEPTOR G6"/>
    <property type="match status" value="1"/>
</dbReference>
<dbReference type="PROSITE" id="PS50227">
    <property type="entry name" value="G_PROTEIN_RECEP_F2_3"/>
    <property type="match status" value="1"/>
</dbReference>
<keyword evidence="11 17" id="KW-1015">Disulfide bond</keyword>
<feature type="transmembrane region" description="Helical" evidence="19">
    <location>
        <begin position="1155"/>
        <end position="1178"/>
    </location>
</feature>
<evidence type="ECO:0000259" key="20">
    <source>
        <dbReference type="PROSITE" id="PS01180"/>
    </source>
</evidence>
<evidence type="ECO:0000256" key="16">
    <source>
        <dbReference type="ARBA" id="ARBA00082039"/>
    </source>
</evidence>
<evidence type="ECO:0000256" key="12">
    <source>
        <dbReference type="ARBA" id="ARBA00023170"/>
    </source>
</evidence>
<proteinExistence type="inferred from homology"/>
<dbReference type="GO" id="GO:0007189">
    <property type="term" value="P:adenylate cyclase-activating G protein-coupled receptor signaling pathway"/>
    <property type="evidence" value="ECO:0007669"/>
    <property type="project" value="TreeGrafter"/>
</dbReference>
<dbReference type="Pfam" id="PF25307">
    <property type="entry name" value="SEA_Gpr126"/>
    <property type="match status" value="1"/>
</dbReference>
<evidence type="ECO:0000256" key="8">
    <source>
        <dbReference type="ARBA" id="ARBA00022989"/>
    </source>
</evidence>
<evidence type="ECO:0000256" key="3">
    <source>
        <dbReference type="ARBA" id="ARBA00022475"/>
    </source>
</evidence>
<keyword evidence="13" id="KW-0325">Glycoprotein</keyword>
<dbReference type="Gene3D" id="1.20.1070.10">
    <property type="entry name" value="Rhodopsin 7-helix transmembrane proteins"/>
    <property type="match status" value="1"/>
</dbReference>
<keyword evidence="14" id="KW-0807">Transducer</keyword>
<evidence type="ECO:0000259" key="22">
    <source>
        <dbReference type="PROSITE" id="PS50227"/>
    </source>
</evidence>
<feature type="compositionally biased region" description="Low complexity" evidence="18">
    <location>
        <begin position="1216"/>
        <end position="1245"/>
    </location>
</feature>
<feature type="transmembrane region" description="Helical" evidence="19">
    <location>
        <begin position="1131"/>
        <end position="1149"/>
    </location>
</feature>
<dbReference type="Pfam" id="PF26574">
    <property type="entry name" value="GAIN_ADGRG2"/>
    <property type="match status" value="1"/>
</dbReference>
<dbReference type="SUPFAM" id="SSF49854">
    <property type="entry name" value="Spermadhesin, CUB domain"/>
    <property type="match status" value="1"/>
</dbReference>
<feature type="domain" description="Pentraxin (PTX)" evidence="24">
    <location>
        <begin position="196"/>
        <end position="397"/>
    </location>
</feature>
<dbReference type="SMART" id="SM00303">
    <property type="entry name" value="GPS"/>
    <property type="match status" value="1"/>
</dbReference>
<keyword evidence="9" id="KW-0297">G-protein coupled receptor</keyword>
<feature type="transmembrane region" description="Helical" evidence="19">
    <location>
        <begin position="1081"/>
        <end position="1110"/>
    </location>
</feature>
<feature type="transmembrane region" description="Helical" evidence="19">
    <location>
        <begin position="984"/>
        <end position="1008"/>
    </location>
</feature>
<keyword evidence="5 19" id="KW-0812">Transmembrane</keyword>
<dbReference type="EMBL" id="OW240913">
    <property type="protein sequence ID" value="CAH2252927.1"/>
    <property type="molecule type" value="Genomic_DNA"/>
</dbReference>
<evidence type="ECO:0000256" key="10">
    <source>
        <dbReference type="ARBA" id="ARBA00023136"/>
    </source>
</evidence>
<keyword evidence="12 25" id="KW-0675">Receptor</keyword>
<feature type="domain" description="G-protein coupled receptors family 2 profile 1" evidence="22">
    <location>
        <begin position="582"/>
        <end position="641"/>
    </location>
</feature>
<dbReference type="InterPro" id="IPR001759">
    <property type="entry name" value="PTX_dom"/>
</dbReference>
<comment type="similarity">
    <text evidence="2">Belongs to the G-protein coupled receptor 2 family. Adhesion G-protein coupled receptor (ADGR) subfamily.</text>
</comment>
<evidence type="ECO:0000256" key="11">
    <source>
        <dbReference type="ARBA" id="ARBA00023157"/>
    </source>
</evidence>
<reference evidence="25" key="1">
    <citation type="submission" date="2022-03" db="EMBL/GenBank/DDBJ databases">
        <authorList>
            <person name="Alioto T."/>
            <person name="Alioto T."/>
            <person name="Gomez Garrido J."/>
        </authorList>
    </citation>
    <scope>NUCLEOTIDE SEQUENCE</scope>
</reference>
<dbReference type="SMART" id="SM00042">
    <property type="entry name" value="CUB"/>
    <property type="match status" value="1"/>
</dbReference>
<comment type="caution">
    <text evidence="17">Lacks conserved residue(s) required for the propagation of feature annotation.</text>
</comment>
<dbReference type="Pfam" id="PF00002">
    <property type="entry name" value="7tm_2"/>
    <property type="match status" value="1"/>
</dbReference>
<comment type="subcellular location">
    <subcellularLocation>
        <location evidence="1">Cell membrane</location>
        <topology evidence="1">Multi-pass membrane protein</topology>
    </subcellularLocation>
</comment>
<dbReference type="PRINTS" id="PR00249">
    <property type="entry name" value="GPCRSECRETIN"/>
</dbReference>
<dbReference type="GO" id="GO:0060347">
    <property type="term" value="P:heart trabecula formation"/>
    <property type="evidence" value="ECO:0007669"/>
    <property type="project" value="TreeGrafter"/>
</dbReference>
<evidence type="ECO:0000256" key="2">
    <source>
        <dbReference type="ARBA" id="ARBA00007343"/>
    </source>
</evidence>
<dbReference type="PROSITE" id="PS50221">
    <property type="entry name" value="GAIN_B"/>
    <property type="match status" value="1"/>
</dbReference>
<dbReference type="SUPFAM" id="SSF81321">
    <property type="entry name" value="Family A G protein-coupled receptor-like"/>
    <property type="match status" value="1"/>
</dbReference>
<keyword evidence="6" id="KW-0732">Signal</keyword>
<dbReference type="PROSITE" id="PS01180">
    <property type="entry name" value="CUB"/>
    <property type="match status" value="1"/>
</dbReference>
<dbReference type="PANTHER" id="PTHR12011">
    <property type="entry name" value="ADHESION G-PROTEIN COUPLED RECEPTOR"/>
    <property type="match status" value="1"/>
</dbReference>
<evidence type="ECO:0000256" key="13">
    <source>
        <dbReference type="ARBA" id="ARBA00023180"/>
    </source>
</evidence>
<evidence type="ECO:0000256" key="15">
    <source>
        <dbReference type="ARBA" id="ARBA00069922"/>
    </source>
</evidence>
<protein>
    <recommendedName>
        <fullName evidence="15">Adhesion G-protein coupled receptor G6</fullName>
    </recommendedName>
    <alternativeName>
        <fullName evidence="16">G-protein coupled receptor 126</fullName>
    </alternativeName>
</protein>
<dbReference type="InterPro" id="IPR013320">
    <property type="entry name" value="ConA-like_dom_sf"/>
</dbReference>
<accession>A0AAD1RFZ7</accession>
<dbReference type="Gene3D" id="2.60.220.50">
    <property type="match status" value="1"/>
</dbReference>
<feature type="region of interest" description="Disordered" evidence="18">
    <location>
        <begin position="1206"/>
        <end position="1245"/>
    </location>
</feature>
<dbReference type="InterPro" id="IPR058857">
    <property type="entry name" value="GAIN_ADGRG2/6"/>
</dbReference>
<evidence type="ECO:0000259" key="24">
    <source>
        <dbReference type="PROSITE" id="PS51828"/>
    </source>
</evidence>
<keyword evidence="4" id="KW-0645">Protease</keyword>
<organism evidence="25 26">
    <name type="scientific">Pelobates cultripes</name>
    <name type="common">Western spadefoot toad</name>
    <dbReference type="NCBI Taxonomy" id="61616"/>
    <lineage>
        <taxon>Eukaryota</taxon>
        <taxon>Metazoa</taxon>
        <taxon>Chordata</taxon>
        <taxon>Craniata</taxon>
        <taxon>Vertebrata</taxon>
        <taxon>Euteleostomi</taxon>
        <taxon>Amphibia</taxon>
        <taxon>Batrachia</taxon>
        <taxon>Anura</taxon>
        <taxon>Pelobatoidea</taxon>
        <taxon>Pelobatidae</taxon>
        <taxon>Pelobates</taxon>
    </lineage>
</organism>
<dbReference type="CDD" id="cd00041">
    <property type="entry name" value="CUB"/>
    <property type="match status" value="1"/>
</dbReference>
<keyword evidence="8 19" id="KW-1133">Transmembrane helix</keyword>
<evidence type="ECO:0000256" key="7">
    <source>
        <dbReference type="ARBA" id="ARBA00022801"/>
    </source>
</evidence>
<keyword evidence="26" id="KW-1185">Reference proteome</keyword>
<evidence type="ECO:0000313" key="25">
    <source>
        <dbReference type="EMBL" id="CAH2252927.1"/>
    </source>
</evidence>
<dbReference type="PROSITE" id="PS50261">
    <property type="entry name" value="G_PROTEIN_RECEP_F2_4"/>
    <property type="match status" value="1"/>
</dbReference>
<feature type="transmembrane region" description="Helical" evidence="19">
    <location>
        <begin position="924"/>
        <end position="947"/>
    </location>
</feature>
<feature type="transmembrane region" description="Helical" evidence="19">
    <location>
        <begin position="1028"/>
        <end position="1049"/>
    </location>
</feature>
<dbReference type="Pfam" id="PF01825">
    <property type="entry name" value="GPS"/>
    <property type="match status" value="1"/>
</dbReference>
<dbReference type="GO" id="GO:0007166">
    <property type="term" value="P:cell surface receptor signaling pathway"/>
    <property type="evidence" value="ECO:0007669"/>
    <property type="project" value="InterPro"/>
</dbReference>
<evidence type="ECO:0000256" key="4">
    <source>
        <dbReference type="ARBA" id="ARBA00022670"/>
    </source>
</evidence>
<dbReference type="InterPro" id="IPR000832">
    <property type="entry name" value="GPCR_2_secretin-like"/>
</dbReference>
<dbReference type="Pfam" id="PF00431">
    <property type="entry name" value="CUB"/>
    <property type="match status" value="1"/>
</dbReference>
<dbReference type="SUPFAM" id="SSF49899">
    <property type="entry name" value="Concanavalin A-like lectins/glucanases"/>
    <property type="match status" value="1"/>
</dbReference>
<gene>
    <name evidence="25" type="ORF">PECUL_23A055864</name>
</gene>
<feature type="transmembrane region" description="Helical" evidence="19">
    <location>
        <begin position="959"/>
        <end position="978"/>
    </location>
</feature>
<evidence type="ECO:0000259" key="23">
    <source>
        <dbReference type="PROSITE" id="PS50261"/>
    </source>
</evidence>
<keyword evidence="10 19" id="KW-0472">Membrane</keyword>
<dbReference type="Gene3D" id="4.10.1240.10">
    <property type="entry name" value="GPCR, family 2, extracellular hormone receptor domain"/>
    <property type="match status" value="1"/>
</dbReference>
<evidence type="ECO:0000256" key="17">
    <source>
        <dbReference type="PROSITE-ProRule" id="PRU00059"/>
    </source>
</evidence>
<dbReference type="InterPro" id="IPR035914">
    <property type="entry name" value="Sperma_CUB_dom_sf"/>
</dbReference>
<evidence type="ECO:0000256" key="18">
    <source>
        <dbReference type="SAM" id="MobiDB-lite"/>
    </source>
</evidence>
<feature type="domain" description="G-protein coupled receptors family 2 profile 2" evidence="23">
    <location>
        <begin position="922"/>
        <end position="1179"/>
    </location>
</feature>
<dbReference type="FunFam" id="2.60.120.290:FF:000013">
    <property type="entry name" value="Membrane frizzled-related protein"/>
    <property type="match status" value="1"/>
</dbReference>
<feature type="domain" description="CUB" evidence="20">
    <location>
        <begin position="84"/>
        <end position="192"/>
    </location>
</feature>
<dbReference type="GO" id="GO:0008233">
    <property type="term" value="F:peptidase activity"/>
    <property type="evidence" value="ECO:0007669"/>
    <property type="project" value="UniProtKB-KW"/>
</dbReference>
<evidence type="ECO:0000259" key="21">
    <source>
        <dbReference type="PROSITE" id="PS50221"/>
    </source>
</evidence>
<dbReference type="GO" id="GO:0004930">
    <property type="term" value="F:G protein-coupled receptor activity"/>
    <property type="evidence" value="ECO:0007669"/>
    <property type="project" value="UniProtKB-KW"/>
</dbReference>
<dbReference type="InterPro" id="IPR057333">
    <property type="entry name" value="SEA_Gpr126"/>
</dbReference>
<dbReference type="GO" id="GO:0005886">
    <property type="term" value="C:plasma membrane"/>
    <property type="evidence" value="ECO:0007669"/>
    <property type="project" value="UniProtKB-SubCell"/>
</dbReference>
<evidence type="ECO:0000256" key="1">
    <source>
        <dbReference type="ARBA" id="ARBA00004651"/>
    </source>
</evidence>
<dbReference type="InterPro" id="IPR057244">
    <property type="entry name" value="GAIN_B"/>
</dbReference>
<dbReference type="InterPro" id="IPR001879">
    <property type="entry name" value="GPCR_2_extracellular_dom"/>
</dbReference>
<dbReference type="PROSITE" id="PS51828">
    <property type="entry name" value="PTX_2"/>
    <property type="match status" value="1"/>
</dbReference>
<dbReference type="InterPro" id="IPR017983">
    <property type="entry name" value="GPCR_2_secretin-like_CS"/>
</dbReference>
<dbReference type="InterPro" id="IPR000203">
    <property type="entry name" value="GPS"/>
</dbReference>
<feature type="domain" description="GAIN-B" evidence="21">
    <location>
        <begin position="724"/>
        <end position="911"/>
    </location>
</feature>
<evidence type="ECO:0000313" key="26">
    <source>
        <dbReference type="Proteomes" id="UP001295444"/>
    </source>
</evidence>